<feature type="domain" description="ABC transporter" evidence="5">
    <location>
        <begin position="11"/>
        <end position="241"/>
    </location>
</feature>
<evidence type="ECO:0000313" key="6">
    <source>
        <dbReference type="EMBL" id="KZN44501.1"/>
    </source>
</evidence>
<gene>
    <name evidence="6" type="ORF">N476_05755</name>
</gene>
<sequence length="296" mass="32305">MTEQQVSKRGLVVKGLRKTYKGGVSALNGVNLEVMPGLYGLLGPNGAGKSTLMRTLASLQQPDSGSITLDGIDALADPDSLRFKLGYLPQQIGAYPNVSGRDLLERFAWLKGRTDKKVRKQEVEYLLERVNLERDAHRAVATYSGGMLRRFGIAVALIGEPRLLIVDEPTAGLDPAERSRFHRILADIGSDAVVLLSTHIVEDIENLCTRLSIMAKGRIVAAGTPDSLKASLKGLIWEKEISREQAVPDDALHATATPYGTRVVMAGEALAGYSERTVRLEDVYYHALRNAQVEEV</sequence>
<dbReference type="CDD" id="cd03264">
    <property type="entry name" value="ABC_drug_resistance_like"/>
    <property type="match status" value="1"/>
</dbReference>
<proteinExistence type="inferred from homology"/>
<dbReference type="InterPro" id="IPR003593">
    <property type="entry name" value="AAA+_ATPase"/>
</dbReference>
<dbReference type="EMBL" id="AUXZ01000141">
    <property type="protein sequence ID" value="KZN44501.1"/>
    <property type="molecule type" value="Genomic_DNA"/>
</dbReference>
<dbReference type="PROSITE" id="PS50893">
    <property type="entry name" value="ABC_TRANSPORTER_2"/>
    <property type="match status" value="1"/>
</dbReference>
<dbReference type="PATRIC" id="fig|1365251.3.peg.5278"/>
<dbReference type="Pfam" id="PF00005">
    <property type="entry name" value="ABC_tran"/>
    <property type="match status" value="1"/>
</dbReference>
<dbReference type="InterPro" id="IPR003439">
    <property type="entry name" value="ABC_transporter-like_ATP-bd"/>
</dbReference>
<dbReference type="PROSITE" id="PS00211">
    <property type="entry name" value="ABC_TRANSPORTER_1"/>
    <property type="match status" value="1"/>
</dbReference>
<evidence type="ECO:0000313" key="7">
    <source>
        <dbReference type="Proteomes" id="UP000076503"/>
    </source>
</evidence>
<dbReference type="SMART" id="SM00382">
    <property type="entry name" value="AAA"/>
    <property type="match status" value="1"/>
</dbReference>
<dbReference type="RefSeq" id="WP_063364346.1">
    <property type="nucleotide sequence ID" value="NZ_AUXZ01000141.1"/>
</dbReference>
<comment type="similarity">
    <text evidence="1">Belongs to the ABC transporter superfamily.</text>
</comment>
<dbReference type="SUPFAM" id="SSF52540">
    <property type="entry name" value="P-loop containing nucleoside triphosphate hydrolases"/>
    <property type="match status" value="1"/>
</dbReference>
<dbReference type="GO" id="GO:0016887">
    <property type="term" value="F:ATP hydrolysis activity"/>
    <property type="evidence" value="ECO:0007669"/>
    <property type="project" value="InterPro"/>
</dbReference>
<evidence type="ECO:0000259" key="5">
    <source>
        <dbReference type="PROSITE" id="PS50893"/>
    </source>
</evidence>
<organism evidence="6 7">
    <name type="scientific">Pseudoalteromonas luteoviolacea H33</name>
    <dbReference type="NCBI Taxonomy" id="1365251"/>
    <lineage>
        <taxon>Bacteria</taxon>
        <taxon>Pseudomonadati</taxon>
        <taxon>Pseudomonadota</taxon>
        <taxon>Gammaproteobacteria</taxon>
        <taxon>Alteromonadales</taxon>
        <taxon>Pseudoalteromonadaceae</taxon>
        <taxon>Pseudoalteromonas</taxon>
    </lineage>
</organism>
<name>A0A166ZNM2_9GAMM</name>
<comment type="caution">
    <text evidence="6">The sequence shown here is derived from an EMBL/GenBank/DDBJ whole genome shotgun (WGS) entry which is preliminary data.</text>
</comment>
<evidence type="ECO:0000256" key="1">
    <source>
        <dbReference type="ARBA" id="ARBA00005417"/>
    </source>
</evidence>
<dbReference type="OrthoDB" id="9778547at2"/>
<dbReference type="AlphaFoldDB" id="A0A166ZNM2"/>
<keyword evidence="4" id="KW-0067">ATP-binding</keyword>
<dbReference type="PANTHER" id="PTHR43335:SF2">
    <property type="entry name" value="ABC TRANSPORTER, ATP-BINDING PROTEIN"/>
    <property type="match status" value="1"/>
</dbReference>
<dbReference type="InterPro" id="IPR027417">
    <property type="entry name" value="P-loop_NTPase"/>
</dbReference>
<accession>A0A166ZNM2</accession>
<evidence type="ECO:0000256" key="3">
    <source>
        <dbReference type="ARBA" id="ARBA00022741"/>
    </source>
</evidence>
<dbReference type="GO" id="GO:0005524">
    <property type="term" value="F:ATP binding"/>
    <property type="evidence" value="ECO:0007669"/>
    <property type="project" value="UniProtKB-KW"/>
</dbReference>
<keyword evidence="2" id="KW-0813">Transport</keyword>
<dbReference type="InterPro" id="IPR017871">
    <property type="entry name" value="ABC_transporter-like_CS"/>
</dbReference>
<dbReference type="Gene3D" id="3.40.50.300">
    <property type="entry name" value="P-loop containing nucleotide triphosphate hydrolases"/>
    <property type="match status" value="1"/>
</dbReference>
<dbReference type="Proteomes" id="UP000076503">
    <property type="component" value="Unassembled WGS sequence"/>
</dbReference>
<reference evidence="6 7" key="1">
    <citation type="submission" date="2013-07" db="EMBL/GenBank/DDBJ databases">
        <title>Comparative Genomic and Metabolomic Analysis of Twelve Strains of Pseudoalteromonas luteoviolacea.</title>
        <authorList>
            <person name="Vynne N.G."/>
            <person name="Mansson M."/>
            <person name="Gram L."/>
        </authorList>
    </citation>
    <scope>NUCLEOTIDE SEQUENCE [LARGE SCALE GENOMIC DNA]</scope>
    <source>
        <strain evidence="6 7">H33</strain>
    </source>
</reference>
<protein>
    <recommendedName>
        <fullName evidence="5">ABC transporter domain-containing protein</fullName>
    </recommendedName>
</protein>
<evidence type="ECO:0000256" key="2">
    <source>
        <dbReference type="ARBA" id="ARBA00022448"/>
    </source>
</evidence>
<dbReference type="PANTHER" id="PTHR43335">
    <property type="entry name" value="ABC TRANSPORTER, ATP-BINDING PROTEIN"/>
    <property type="match status" value="1"/>
</dbReference>
<keyword evidence="3" id="KW-0547">Nucleotide-binding</keyword>
<evidence type="ECO:0000256" key="4">
    <source>
        <dbReference type="ARBA" id="ARBA00022840"/>
    </source>
</evidence>